<reference evidence="5 6" key="1">
    <citation type="submission" date="2014-02" db="EMBL/GenBank/DDBJ databases">
        <title>The small core and large imbalanced accessory genome model reveals a collaborative survival strategy of Sorangium cellulosum strains in nature.</title>
        <authorList>
            <person name="Han K."/>
            <person name="Peng R."/>
            <person name="Blom J."/>
            <person name="Li Y.-Z."/>
        </authorList>
    </citation>
    <scope>NUCLEOTIDE SEQUENCE [LARGE SCALE GENOMIC DNA]</scope>
    <source>
        <strain evidence="5 6">So0157-25</strain>
    </source>
</reference>
<evidence type="ECO:0000259" key="4">
    <source>
        <dbReference type="Pfam" id="PF13407"/>
    </source>
</evidence>
<proteinExistence type="inferred from homology"/>
<keyword evidence="3" id="KW-0732">Signal</keyword>
<evidence type="ECO:0000256" key="2">
    <source>
        <dbReference type="ARBA" id="ARBA00007639"/>
    </source>
</evidence>
<dbReference type="SUPFAM" id="SSF53822">
    <property type="entry name" value="Periplasmic binding protein-like I"/>
    <property type="match status" value="1"/>
</dbReference>
<accession>A0A150PQQ0</accession>
<comment type="similarity">
    <text evidence="2">Belongs to the bacterial solute-binding protein 2 family.</text>
</comment>
<comment type="caution">
    <text evidence="5">The sequence shown here is derived from an EMBL/GenBank/DDBJ whole genome shotgun (WGS) entry which is preliminary data.</text>
</comment>
<name>A0A150PQQ0_SORCE</name>
<evidence type="ECO:0000256" key="3">
    <source>
        <dbReference type="SAM" id="SignalP"/>
    </source>
</evidence>
<dbReference type="PANTHER" id="PTHR30036">
    <property type="entry name" value="D-XYLOSE-BINDING PERIPLASMIC PROTEIN"/>
    <property type="match status" value="1"/>
</dbReference>
<dbReference type="Pfam" id="PF13407">
    <property type="entry name" value="Peripla_BP_4"/>
    <property type="match status" value="1"/>
</dbReference>
<evidence type="ECO:0000256" key="1">
    <source>
        <dbReference type="ARBA" id="ARBA00004196"/>
    </source>
</evidence>
<feature type="signal peptide" evidence="3">
    <location>
        <begin position="1"/>
        <end position="22"/>
    </location>
</feature>
<feature type="chain" id="PRO_5007565831" evidence="3">
    <location>
        <begin position="23"/>
        <end position="376"/>
    </location>
</feature>
<dbReference type="Proteomes" id="UP000075420">
    <property type="component" value="Unassembled WGS sequence"/>
</dbReference>
<protein>
    <submittedName>
        <fullName evidence="5">Sugar ABC transporter</fullName>
    </submittedName>
</protein>
<dbReference type="Gene3D" id="3.40.50.2300">
    <property type="match status" value="2"/>
</dbReference>
<dbReference type="PROSITE" id="PS51257">
    <property type="entry name" value="PROKAR_LIPOPROTEIN"/>
    <property type="match status" value="1"/>
</dbReference>
<dbReference type="EMBL" id="JELY01000821">
    <property type="protein sequence ID" value="KYF57990.1"/>
    <property type="molecule type" value="Genomic_DNA"/>
</dbReference>
<dbReference type="InterPro" id="IPR028082">
    <property type="entry name" value="Peripla_BP_I"/>
</dbReference>
<feature type="domain" description="Periplasmic binding protein" evidence="4">
    <location>
        <begin position="74"/>
        <end position="325"/>
    </location>
</feature>
<dbReference type="InterPro" id="IPR050555">
    <property type="entry name" value="Bact_Solute-Bind_Prot2"/>
</dbReference>
<dbReference type="AlphaFoldDB" id="A0A150PQQ0"/>
<comment type="subcellular location">
    <subcellularLocation>
        <location evidence="1">Cell envelope</location>
    </subcellularLocation>
</comment>
<sequence>MNRMGRCQMAAFGLAVMTAACGASESQEAGEQVTPIKRAELPPNEFTPVELEATVDALVAEMNANPIQPMQMVVVLKQLSGFFAPIATGANRAMGELGVTGNVLGPNNETQSGPTSQELQNQQIEQAVADGAEGIGVSPFDTSNAAAIDKAVAKGAHVVTLDTDASASQRSLYVGSLNAAAGATAATTLLSMLPPPPGTVLIHGTTVADWAEGYDRTVGAQGVLAAAGYTPLVSQAVFVGDDTFDVEWMRSQMVAADPPVVGMVGLFNISYRCVMAADAAGTPDLPIVAFDFDPRTVDFMRQGRIKATHTQRQYYEGYLVPYILYGIKSIGLDATRTILRPLMKESDSEVNIGIDVVPSDKIDDYNDFLASIGSIQ</sequence>
<evidence type="ECO:0000313" key="6">
    <source>
        <dbReference type="Proteomes" id="UP000075420"/>
    </source>
</evidence>
<evidence type="ECO:0000313" key="5">
    <source>
        <dbReference type="EMBL" id="KYF57990.1"/>
    </source>
</evidence>
<organism evidence="5 6">
    <name type="scientific">Sorangium cellulosum</name>
    <name type="common">Polyangium cellulosum</name>
    <dbReference type="NCBI Taxonomy" id="56"/>
    <lineage>
        <taxon>Bacteria</taxon>
        <taxon>Pseudomonadati</taxon>
        <taxon>Myxococcota</taxon>
        <taxon>Polyangia</taxon>
        <taxon>Polyangiales</taxon>
        <taxon>Polyangiaceae</taxon>
        <taxon>Sorangium</taxon>
    </lineage>
</organism>
<dbReference type="GO" id="GO:0030288">
    <property type="term" value="C:outer membrane-bounded periplasmic space"/>
    <property type="evidence" value="ECO:0007669"/>
    <property type="project" value="TreeGrafter"/>
</dbReference>
<gene>
    <name evidence="5" type="ORF">BE08_43040</name>
</gene>
<dbReference type="GO" id="GO:0030246">
    <property type="term" value="F:carbohydrate binding"/>
    <property type="evidence" value="ECO:0007669"/>
    <property type="project" value="TreeGrafter"/>
</dbReference>
<dbReference type="PANTHER" id="PTHR30036:SF7">
    <property type="entry name" value="ABC TRANSPORTER PERIPLASMIC-BINDING PROTEIN YPHF"/>
    <property type="match status" value="1"/>
</dbReference>
<dbReference type="InterPro" id="IPR025997">
    <property type="entry name" value="SBP_2_dom"/>
</dbReference>